<organism evidence="3 4">
    <name type="scientific">Brevundimonas faecalis</name>
    <dbReference type="NCBI Taxonomy" id="947378"/>
    <lineage>
        <taxon>Bacteria</taxon>
        <taxon>Pseudomonadati</taxon>
        <taxon>Pseudomonadota</taxon>
        <taxon>Alphaproteobacteria</taxon>
        <taxon>Caulobacterales</taxon>
        <taxon>Caulobacteraceae</taxon>
        <taxon>Brevundimonas</taxon>
    </lineage>
</organism>
<dbReference type="InterPro" id="IPR011105">
    <property type="entry name" value="Cell_wall_hydrolase_SleB"/>
</dbReference>
<evidence type="ECO:0000313" key="4">
    <source>
        <dbReference type="Proteomes" id="UP001549313"/>
    </source>
</evidence>
<evidence type="ECO:0000313" key="3">
    <source>
        <dbReference type="EMBL" id="MET4685390.1"/>
    </source>
</evidence>
<reference evidence="3 4" key="1">
    <citation type="submission" date="2024-06" db="EMBL/GenBank/DDBJ databases">
        <title>Sorghum-associated microbial communities from plants grown in Nebraska, USA.</title>
        <authorList>
            <person name="Schachtman D."/>
        </authorList>
    </citation>
    <scope>NUCLEOTIDE SEQUENCE [LARGE SCALE GENOMIC DNA]</scope>
    <source>
        <strain evidence="3 4">2814</strain>
    </source>
</reference>
<dbReference type="Pfam" id="PF07486">
    <property type="entry name" value="Hydrolase_2"/>
    <property type="match status" value="1"/>
</dbReference>
<dbReference type="InterPro" id="IPR042047">
    <property type="entry name" value="SleB_dom1"/>
</dbReference>
<keyword evidence="1" id="KW-0732">Signal</keyword>
<feature type="chain" id="PRO_5045375119" description="Cell wall hydrolase SleB domain-containing protein" evidence="1">
    <location>
        <begin position="26"/>
        <end position="397"/>
    </location>
</feature>
<protein>
    <recommendedName>
        <fullName evidence="2">Cell wall hydrolase SleB domain-containing protein</fullName>
    </recommendedName>
</protein>
<feature type="signal peptide" evidence="1">
    <location>
        <begin position="1"/>
        <end position="25"/>
    </location>
</feature>
<gene>
    <name evidence="3" type="ORF">ABIE19_003341</name>
</gene>
<proteinExistence type="predicted"/>
<feature type="domain" description="Cell wall hydrolase SleB" evidence="2">
    <location>
        <begin position="167"/>
        <end position="275"/>
    </location>
</feature>
<evidence type="ECO:0000256" key="1">
    <source>
        <dbReference type="SAM" id="SignalP"/>
    </source>
</evidence>
<sequence length="397" mass="42060">MLKGRLPQLKSTGRRAMAAAPAAMAVTLAAMGVAMSASSSPRPDLDRTAETVARLTGGDLTPRGLQAVMERLDAGQLAVARRHDPALKLPELYGLTPGWESLTLGGKPTLDQGVSGLAAQQLNAAMPTAFGALQPAMPFDLRPATEADRKRALRCLTQAVYYESALEPTEGQEGVAQVVLNRVRDPNFPSTVCGVVYQGAERTTGCQFSFTCDGALARSPVPWAWDRAARVAERALSGHVATRVGTATHYHADYVHPWWSPTLAKITQVGAHIFYRWKGAPGETAAFAQKSAGREPIIDEARFARSRVLLATAADSVEAALTDMPPGQLRTVEIDGQTRVVGVASLGGRRQASKEEIAAINERLKAFETGAAPSLVVAPPPTGVTPMAVEEVGKPKA</sequence>
<dbReference type="EMBL" id="JBEPTF010000006">
    <property type="protein sequence ID" value="MET4685390.1"/>
    <property type="molecule type" value="Genomic_DNA"/>
</dbReference>
<dbReference type="Gene3D" id="1.10.10.2520">
    <property type="entry name" value="Cell wall hydrolase SleB, domain 1"/>
    <property type="match status" value="1"/>
</dbReference>
<evidence type="ECO:0000259" key="2">
    <source>
        <dbReference type="Pfam" id="PF07486"/>
    </source>
</evidence>
<dbReference type="Proteomes" id="UP001549313">
    <property type="component" value="Unassembled WGS sequence"/>
</dbReference>
<dbReference type="RefSeq" id="WP_354090359.1">
    <property type="nucleotide sequence ID" value="NZ_JBEPTF010000006.1"/>
</dbReference>
<keyword evidence="4" id="KW-1185">Reference proteome</keyword>
<comment type="caution">
    <text evidence="3">The sequence shown here is derived from an EMBL/GenBank/DDBJ whole genome shotgun (WGS) entry which is preliminary data.</text>
</comment>
<name>A0ABV2RG18_9CAUL</name>
<accession>A0ABV2RG18</accession>